<name>T1FFL8_HELRO</name>
<evidence type="ECO:0000256" key="6">
    <source>
        <dbReference type="ARBA" id="ARBA00023053"/>
    </source>
</evidence>
<dbReference type="CTD" id="20207617"/>
<keyword evidence="10 11" id="KW-0407">Ion channel</keyword>
<dbReference type="HOGENOM" id="CLU_032950_0_0_1"/>
<evidence type="ECO:0000256" key="11">
    <source>
        <dbReference type="RuleBase" id="RU000679"/>
    </source>
</evidence>
<evidence type="ECO:0000256" key="4">
    <source>
        <dbReference type="ARBA" id="ARBA00022692"/>
    </source>
</evidence>
<dbReference type="Gene3D" id="1.10.287.770">
    <property type="entry name" value="YojJ-like"/>
    <property type="match status" value="1"/>
</dbReference>
<dbReference type="OMA" id="DHIMEIC"/>
<gene>
    <name evidence="15" type="primary">20207617</name>
    <name evidence="14" type="ORF">HELRODRAFT_180237</name>
</gene>
<dbReference type="Pfam" id="PF00858">
    <property type="entry name" value="ASC"/>
    <property type="match status" value="1"/>
</dbReference>
<dbReference type="InParanoid" id="T1FFL8"/>
<dbReference type="Gene3D" id="2.60.470.10">
    <property type="entry name" value="Acid-sensing ion channels like domains"/>
    <property type="match status" value="1"/>
</dbReference>
<dbReference type="eggNOG" id="KOG4294">
    <property type="taxonomic scope" value="Eukaryota"/>
</dbReference>
<dbReference type="PRINTS" id="PR01078">
    <property type="entry name" value="AMINACHANNEL"/>
</dbReference>
<comment type="subcellular location">
    <subcellularLocation>
        <location evidence="1">Membrane</location>
        <topology evidence="1">Multi-pass membrane protein</topology>
    </subcellularLocation>
</comment>
<dbReference type="EnsemblMetazoa" id="HelroT180237">
    <property type="protein sequence ID" value="HelroP180237"/>
    <property type="gene ID" value="HelroG180237"/>
</dbReference>
<evidence type="ECO:0000256" key="3">
    <source>
        <dbReference type="ARBA" id="ARBA00022461"/>
    </source>
</evidence>
<organism evidence="15 16">
    <name type="scientific">Helobdella robusta</name>
    <name type="common">Californian leech</name>
    <dbReference type="NCBI Taxonomy" id="6412"/>
    <lineage>
        <taxon>Eukaryota</taxon>
        <taxon>Metazoa</taxon>
        <taxon>Spiralia</taxon>
        <taxon>Lophotrochozoa</taxon>
        <taxon>Annelida</taxon>
        <taxon>Clitellata</taxon>
        <taxon>Hirudinea</taxon>
        <taxon>Rhynchobdellida</taxon>
        <taxon>Glossiphoniidae</taxon>
        <taxon>Helobdella</taxon>
    </lineage>
</organism>
<feature type="compositionally biased region" description="Polar residues" evidence="12">
    <location>
        <begin position="31"/>
        <end position="47"/>
    </location>
</feature>
<dbReference type="FunCoup" id="T1FFL8">
    <property type="interactions" value="64"/>
</dbReference>
<evidence type="ECO:0000256" key="13">
    <source>
        <dbReference type="SAM" id="Phobius"/>
    </source>
</evidence>
<evidence type="ECO:0000256" key="9">
    <source>
        <dbReference type="ARBA" id="ARBA00023201"/>
    </source>
</evidence>
<evidence type="ECO:0000256" key="7">
    <source>
        <dbReference type="ARBA" id="ARBA00023065"/>
    </source>
</evidence>
<dbReference type="PANTHER" id="PTHR11690:SF248">
    <property type="entry name" value="PICKPOCKET 17, ISOFORM A"/>
    <property type="match status" value="1"/>
</dbReference>
<proteinExistence type="inferred from homology"/>
<keyword evidence="5 13" id="KW-1133">Transmembrane helix</keyword>
<reference evidence="14 16" key="2">
    <citation type="journal article" date="2013" name="Nature">
        <title>Insights into bilaterian evolution from three spiralian genomes.</title>
        <authorList>
            <person name="Simakov O."/>
            <person name="Marletaz F."/>
            <person name="Cho S.J."/>
            <person name="Edsinger-Gonzales E."/>
            <person name="Havlak P."/>
            <person name="Hellsten U."/>
            <person name="Kuo D.H."/>
            <person name="Larsson T."/>
            <person name="Lv J."/>
            <person name="Arendt D."/>
            <person name="Savage R."/>
            <person name="Osoegawa K."/>
            <person name="de Jong P."/>
            <person name="Grimwood J."/>
            <person name="Chapman J.A."/>
            <person name="Shapiro H."/>
            <person name="Aerts A."/>
            <person name="Otillar R.P."/>
            <person name="Terry A.Y."/>
            <person name="Boore J.L."/>
            <person name="Grigoriev I.V."/>
            <person name="Lindberg D.R."/>
            <person name="Seaver E.C."/>
            <person name="Weisblat D.A."/>
            <person name="Putnam N.H."/>
            <person name="Rokhsar D.S."/>
        </authorList>
    </citation>
    <scope>NUCLEOTIDE SEQUENCE</scope>
</reference>
<keyword evidence="6" id="KW-0915">Sodium</keyword>
<dbReference type="InterPro" id="IPR001873">
    <property type="entry name" value="ENaC"/>
</dbReference>
<evidence type="ECO:0008006" key="17">
    <source>
        <dbReference type="Google" id="ProtNLM"/>
    </source>
</evidence>
<keyword evidence="8 13" id="KW-0472">Membrane</keyword>
<dbReference type="OrthoDB" id="6502088at2759"/>
<feature type="region of interest" description="Disordered" evidence="12">
    <location>
        <begin position="28"/>
        <end position="47"/>
    </location>
</feature>
<dbReference type="PANTHER" id="PTHR11690">
    <property type="entry name" value="AMILORIDE-SENSITIVE SODIUM CHANNEL-RELATED"/>
    <property type="match status" value="1"/>
</dbReference>
<dbReference type="GeneID" id="20207617"/>
<dbReference type="GO" id="GO:0005886">
    <property type="term" value="C:plasma membrane"/>
    <property type="evidence" value="ECO:0000318"/>
    <property type="project" value="GO_Central"/>
</dbReference>
<evidence type="ECO:0000313" key="14">
    <source>
        <dbReference type="EMBL" id="ESN94070.1"/>
    </source>
</evidence>
<keyword evidence="4 11" id="KW-0812">Transmembrane</keyword>
<feature type="compositionally biased region" description="Low complexity" evidence="12">
    <location>
        <begin position="80"/>
        <end position="101"/>
    </location>
</feature>
<dbReference type="Proteomes" id="UP000015101">
    <property type="component" value="Unassembled WGS sequence"/>
</dbReference>
<evidence type="ECO:0000256" key="10">
    <source>
        <dbReference type="ARBA" id="ARBA00023303"/>
    </source>
</evidence>
<dbReference type="GO" id="GO:0015280">
    <property type="term" value="F:ligand-gated sodium channel activity"/>
    <property type="evidence" value="ECO:0000318"/>
    <property type="project" value="GO_Central"/>
</dbReference>
<feature type="region of interest" description="Disordered" evidence="12">
    <location>
        <begin position="77"/>
        <end position="101"/>
    </location>
</feature>
<protein>
    <recommendedName>
        <fullName evidence="17">Acid-sensing ion channel 1</fullName>
    </recommendedName>
</protein>
<accession>T1FFL8</accession>
<evidence type="ECO:0000256" key="2">
    <source>
        <dbReference type="ARBA" id="ARBA00022448"/>
    </source>
</evidence>
<sequence length="605" mass="68478">MPKTTEIVVAPCPTSPDRKLSLPAIAPPLDTNANASTNTLPTRSASFSTMPNEIDARHVLKSHHQLKMYKIFKQNLSKRSNNTNNDSNNTSNKINSTTNNNNNGGFISEDANSFYLEANLIDAVDEISIIGFRHCVDTNRSLLNRLMWITLLLTGFSLAVYQINDRIAHYFEYPTSTEIDVVPSQNMTFPRVTICNDNFIKLSGAQALGKLTQNLESFLFTNFGKRKGLVSYYRQFMSPFVIGPVVQSGMKNHIPKLTNQTEIIEKMKFLSPGMEQFVSCFWNGMPCPNDFVHMEFTNLGHCLFVNPRERNLYVTRPGAMFGLMLFLDANQSDYFAQPSPSAGYRVLLHEPNEPPRMMELGFKVHLGQAVNVDVSVTNITRQRPPYGSCTDEEDYNQVDCEWKCLNEEIVKNCSCRPIYMKAIDDELVCDYYEERSCAEVVTDEFYLKKSSGEISCSCPPVCNEITYQAFVTASSFSKKYFGYSNETADFSYIMDNNIFLSIYISSMQYTKLVSTEGYSTTALLSDLGGALGLILGSTFLTVVEIVELIMDLIVYGYAKKKEFLNSYKKNDGFDPTAVVLKPFRKVFEKRNKSEEKIYPYEVDAQ</sequence>
<evidence type="ECO:0000313" key="16">
    <source>
        <dbReference type="Proteomes" id="UP000015101"/>
    </source>
</evidence>
<reference evidence="16" key="1">
    <citation type="submission" date="2012-12" db="EMBL/GenBank/DDBJ databases">
        <authorList>
            <person name="Hellsten U."/>
            <person name="Grimwood J."/>
            <person name="Chapman J.A."/>
            <person name="Shapiro H."/>
            <person name="Aerts A."/>
            <person name="Otillar R.P."/>
            <person name="Terry A.Y."/>
            <person name="Boore J.L."/>
            <person name="Simakov O."/>
            <person name="Marletaz F."/>
            <person name="Cho S.-J."/>
            <person name="Edsinger-Gonzales E."/>
            <person name="Havlak P."/>
            <person name="Kuo D.-H."/>
            <person name="Larsson T."/>
            <person name="Lv J."/>
            <person name="Arendt D."/>
            <person name="Savage R."/>
            <person name="Osoegawa K."/>
            <person name="de Jong P."/>
            <person name="Lindberg D.R."/>
            <person name="Seaver E.C."/>
            <person name="Weisblat D.A."/>
            <person name="Putnam N.H."/>
            <person name="Grigoriev I.V."/>
            <person name="Rokhsar D.S."/>
        </authorList>
    </citation>
    <scope>NUCLEOTIDE SEQUENCE</scope>
</reference>
<keyword evidence="7 11" id="KW-0406">Ion transport</keyword>
<keyword evidence="16" id="KW-1185">Reference proteome</keyword>
<keyword evidence="9 11" id="KW-0739">Sodium transport</keyword>
<reference evidence="15" key="3">
    <citation type="submission" date="2015-06" db="UniProtKB">
        <authorList>
            <consortium name="EnsemblMetazoa"/>
        </authorList>
    </citation>
    <scope>IDENTIFICATION</scope>
</reference>
<dbReference type="AlphaFoldDB" id="T1FFL8"/>
<keyword evidence="2 11" id="KW-0813">Transport</keyword>
<dbReference type="GO" id="GO:0035725">
    <property type="term" value="P:sodium ion transmembrane transport"/>
    <property type="evidence" value="ECO:0000318"/>
    <property type="project" value="GO_Central"/>
</dbReference>
<evidence type="ECO:0000256" key="12">
    <source>
        <dbReference type="SAM" id="MobiDB-lite"/>
    </source>
</evidence>
<feature type="transmembrane region" description="Helical" evidence="13">
    <location>
        <begin position="142"/>
        <end position="161"/>
    </location>
</feature>
<dbReference type="EMBL" id="KB097572">
    <property type="protein sequence ID" value="ESN94070.1"/>
    <property type="molecule type" value="Genomic_DNA"/>
</dbReference>
<evidence type="ECO:0000256" key="8">
    <source>
        <dbReference type="ARBA" id="ARBA00023136"/>
    </source>
</evidence>
<dbReference type="EMBL" id="AMQM01007131">
    <property type="status" value="NOT_ANNOTATED_CDS"/>
    <property type="molecule type" value="Genomic_DNA"/>
</dbReference>
<dbReference type="KEGG" id="hro:HELRODRAFT_180237"/>
<evidence type="ECO:0000313" key="15">
    <source>
        <dbReference type="EnsemblMetazoa" id="HelroP180237"/>
    </source>
</evidence>
<comment type="similarity">
    <text evidence="11">Belongs to the amiloride-sensitive sodium channel (TC 1.A.6) family.</text>
</comment>
<evidence type="ECO:0000256" key="5">
    <source>
        <dbReference type="ARBA" id="ARBA00022989"/>
    </source>
</evidence>
<keyword evidence="3 11" id="KW-0894">Sodium channel</keyword>
<evidence type="ECO:0000256" key="1">
    <source>
        <dbReference type="ARBA" id="ARBA00004141"/>
    </source>
</evidence>
<dbReference type="RefSeq" id="XP_009027808.1">
    <property type="nucleotide sequence ID" value="XM_009029560.1"/>
</dbReference>